<organism evidence="1 2">
    <name type="scientific">Candidatus Kaiserbacteria bacterium CG_4_8_14_3_um_filter_38_9</name>
    <dbReference type="NCBI Taxonomy" id="1974599"/>
    <lineage>
        <taxon>Bacteria</taxon>
        <taxon>Candidatus Kaiseribacteriota</taxon>
    </lineage>
</organism>
<dbReference type="EMBL" id="PFHR01000180">
    <property type="protein sequence ID" value="PIW96734.1"/>
    <property type="molecule type" value="Genomic_DNA"/>
</dbReference>
<sequence>MKPLVHFKTKAIALRKKGHSYKEIMAEVPVAKSSISLWLKDAPLTKSEKAVLKKRIDTNISNGRIKAAASARNNRLLREKQRLPAIIESFNKFKNDPLFQLGIGLYWAEGAKNSGTTMFTNSDDAMIVIMLLWLEKFTLYKRVNLRYRLYIHKPYAHENCEQWWADKLSVPLTTFTKTTYKPTSKGIKIRQNYKGCLRIEVPKSTILLHTLKVWTRLLVEFHGKQ</sequence>
<dbReference type="Proteomes" id="UP000230837">
    <property type="component" value="Unassembled WGS sequence"/>
</dbReference>
<comment type="caution">
    <text evidence="1">The sequence shown here is derived from an EMBL/GenBank/DDBJ whole genome shotgun (WGS) entry which is preliminary data.</text>
</comment>
<gene>
    <name evidence="1" type="ORF">COZ82_03395</name>
</gene>
<evidence type="ECO:0008006" key="3">
    <source>
        <dbReference type="Google" id="ProtNLM"/>
    </source>
</evidence>
<reference evidence="2" key="1">
    <citation type="submission" date="2017-09" db="EMBL/GenBank/DDBJ databases">
        <title>Depth-based differentiation of microbial function through sediment-hosted aquifers and enrichment of novel symbionts in the deep terrestrial subsurface.</title>
        <authorList>
            <person name="Probst A.J."/>
            <person name="Ladd B."/>
            <person name="Jarett J.K."/>
            <person name="Geller-Mcgrath D.E."/>
            <person name="Sieber C.M.K."/>
            <person name="Emerson J.B."/>
            <person name="Anantharaman K."/>
            <person name="Thomas B.C."/>
            <person name="Malmstrom R."/>
            <person name="Stieglmeier M."/>
            <person name="Klingl A."/>
            <person name="Woyke T."/>
            <person name="Ryan C.M."/>
            <person name="Banfield J.F."/>
        </authorList>
    </citation>
    <scope>NUCLEOTIDE SEQUENCE [LARGE SCALE GENOMIC DNA]</scope>
</reference>
<accession>A0A2M7INE3</accession>
<evidence type="ECO:0000313" key="1">
    <source>
        <dbReference type="EMBL" id="PIW96734.1"/>
    </source>
</evidence>
<proteinExistence type="predicted"/>
<name>A0A2M7INE3_9BACT</name>
<dbReference type="AlphaFoldDB" id="A0A2M7INE3"/>
<evidence type="ECO:0000313" key="2">
    <source>
        <dbReference type="Proteomes" id="UP000230837"/>
    </source>
</evidence>
<protein>
    <recommendedName>
        <fullName evidence="3">Homing endonuclease LAGLIDADG domain-containing protein</fullName>
    </recommendedName>
</protein>